<proteinExistence type="predicted"/>
<gene>
    <name evidence="2" type="ORF">GCK32_000638</name>
</gene>
<evidence type="ECO:0000313" key="3">
    <source>
        <dbReference type="Proteomes" id="UP001331761"/>
    </source>
</evidence>
<dbReference type="EMBL" id="WIXE01008388">
    <property type="protein sequence ID" value="KAK5979401.1"/>
    <property type="molecule type" value="Genomic_DNA"/>
</dbReference>
<dbReference type="Proteomes" id="UP001331761">
    <property type="component" value="Unassembled WGS sequence"/>
</dbReference>
<name>A0AAN8FGL7_TRICO</name>
<evidence type="ECO:0000256" key="1">
    <source>
        <dbReference type="SAM" id="Phobius"/>
    </source>
</evidence>
<accession>A0AAN8FGL7</accession>
<keyword evidence="3" id="KW-1185">Reference proteome</keyword>
<feature type="transmembrane region" description="Helical" evidence="1">
    <location>
        <begin position="18"/>
        <end position="35"/>
    </location>
</feature>
<keyword evidence="1" id="KW-0812">Transmembrane</keyword>
<keyword evidence="1" id="KW-0472">Membrane</keyword>
<organism evidence="2 3">
    <name type="scientific">Trichostrongylus colubriformis</name>
    <name type="common">Black scour worm</name>
    <dbReference type="NCBI Taxonomy" id="6319"/>
    <lineage>
        <taxon>Eukaryota</taxon>
        <taxon>Metazoa</taxon>
        <taxon>Ecdysozoa</taxon>
        <taxon>Nematoda</taxon>
        <taxon>Chromadorea</taxon>
        <taxon>Rhabditida</taxon>
        <taxon>Rhabditina</taxon>
        <taxon>Rhabditomorpha</taxon>
        <taxon>Strongyloidea</taxon>
        <taxon>Trichostrongylidae</taxon>
        <taxon>Trichostrongylus</taxon>
    </lineage>
</organism>
<protein>
    <submittedName>
        <fullName evidence="2">Uncharacterized protein</fullName>
    </submittedName>
</protein>
<reference evidence="2 3" key="1">
    <citation type="submission" date="2019-10" db="EMBL/GenBank/DDBJ databases">
        <title>Assembly and Annotation for the nematode Trichostrongylus colubriformis.</title>
        <authorList>
            <person name="Martin J."/>
        </authorList>
    </citation>
    <scope>NUCLEOTIDE SEQUENCE [LARGE SCALE GENOMIC DNA]</scope>
    <source>
        <strain evidence="2">G859</strain>
        <tissue evidence="2">Whole worm</tissue>
    </source>
</reference>
<dbReference type="AlphaFoldDB" id="A0AAN8FGL7"/>
<sequence>MADSLSFTDTAHREDSDVLLIIVMCVVFCFVIRHANDFYAGETVTLVEEGEWSGRYRHRADKRLLSNIEADFDDMYKKLKDKMVKPHQEESITYL</sequence>
<comment type="caution">
    <text evidence="2">The sequence shown here is derived from an EMBL/GenBank/DDBJ whole genome shotgun (WGS) entry which is preliminary data.</text>
</comment>
<keyword evidence="1" id="KW-1133">Transmembrane helix</keyword>
<evidence type="ECO:0000313" key="2">
    <source>
        <dbReference type="EMBL" id="KAK5979401.1"/>
    </source>
</evidence>